<dbReference type="EMBL" id="JRWP01000042">
    <property type="protein sequence ID" value="KGY07598.1"/>
    <property type="molecule type" value="Genomic_DNA"/>
</dbReference>
<accession>A0A0A5JI17</accession>
<protein>
    <submittedName>
        <fullName evidence="1">Sugar ABC transporter ATPase</fullName>
    </submittedName>
</protein>
<proteinExistence type="predicted"/>
<comment type="caution">
    <text evidence="1">The sequence shown here is derived from an EMBL/GenBank/DDBJ whole genome shotgun (WGS) entry which is preliminary data.</text>
</comment>
<dbReference type="Proteomes" id="UP000030451">
    <property type="component" value="Unassembled WGS sequence"/>
</dbReference>
<evidence type="ECO:0000313" key="1">
    <source>
        <dbReference type="EMBL" id="KGY07598.1"/>
    </source>
</evidence>
<sequence>MRPWLCLLFLMSFPVLANKVLLIESYHSGFAWDKSYVEGIKQTLQAGIEFDSFQMDTKRVPPSEYEKMAELAFVKYIEYKPDIVILGDDNALKYLWPKLYDEPISVVFLGINSNPREVLKNYRGQAQITGVLERPLFVKTIGELKRLIPVEQMNVRIMFDSGVTSHIARQYIERQYSLIHSNLGVDVEIVSARTQNEWQEAILSAPDDGFSVVIVGLYQTLVDNTGENVPADEIIAWTNQNSTIPVFGFWDFAVASDKAAGGVVLFGKSQGVTAGQLVNKIVNGESARSIPIQIGNQGNAIYSKAAMAKWGLTPPSHWQAID</sequence>
<dbReference type="Pfam" id="PF04392">
    <property type="entry name" value="ABC_sub_bind"/>
    <property type="match status" value="1"/>
</dbReference>
<dbReference type="InterPro" id="IPR007487">
    <property type="entry name" value="ABC_transpt-TYRBP-like"/>
</dbReference>
<dbReference type="STRING" id="379097.SE23_00960"/>
<gene>
    <name evidence="1" type="ORF">NM06_16200</name>
</gene>
<dbReference type="PANTHER" id="PTHR35271">
    <property type="entry name" value="ABC TRANSPORTER, SUBSTRATE-BINDING LIPOPROTEIN-RELATED"/>
    <property type="match status" value="1"/>
</dbReference>
<dbReference type="AlphaFoldDB" id="A0A0A5JI17"/>
<organism evidence="1 2">
    <name type="scientific">Photobacterium sp. (strain ATCC 43367)</name>
    <dbReference type="NCBI Taxonomy" id="379097"/>
    <lineage>
        <taxon>Bacteria</taxon>
        <taxon>Pseudomonadati</taxon>
        <taxon>Pseudomonadota</taxon>
        <taxon>Gammaproteobacteria</taxon>
        <taxon>Vibrionales</taxon>
        <taxon>Vibrionaceae</taxon>
        <taxon>Vibrio</taxon>
        <taxon>Vibrio oreintalis group</taxon>
    </lineage>
</organism>
<reference evidence="1 2" key="1">
    <citation type="submission" date="2014-10" db="EMBL/GenBank/DDBJ databases">
        <title>Genome sequencing of Vibrio sinaloensis T08.</title>
        <authorList>
            <person name="Chan K.-G."/>
            <person name="Mohamad N.I."/>
        </authorList>
    </citation>
    <scope>NUCLEOTIDE SEQUENCE [LARGE SCALE GENOMIC DNA]</scope>
    <source>
        <strain evidence="1 2">T08</strain>
    </source>
</reference>
<dbReference type="PANTHER" id="PTHR35271:SF1">
    <property type="entry name" value="ABC TRANSPORTER, SUBSTRATE-BINDING LIPOPROTEIN"/>
    <property type="match status" value="1"/>
</dbReference>
<dbReference type="Gene3D" id="3.40.50.2300">
    <property type="match status" value="2"/>
</dbReference>
<dbReference type="RefSeq" id="WP_038192166.1">
    <property type="nucleotide sequence ID" value="NZ_JRWP01000042.1"/>
</dbReference>
<dbReference type="OrthoDB" id="1550623at2"/>
<evidence type="ECO:0000313" key="2">
    <source>
        <dbReference type="Proteomes" id="UP000030451"/>
    </source>
</evidence>
<name>A0A0A5JI17_PHOS4</name>